<accession>A0AA48HHI8</accession>
<dbReference type="AlphaFoldDB" id="A0AA48HHI8"/>
<keyword evidence="6" id="KW-0472">Membrane</keyword>
<evidence type="ECO:0000256" key="1">
    <source>
        <dbReference type="ARBA" id="ARBA00004571"/>
    </source>
</evidence>
<dbReference type="Gene3D" id="2.40.170.20">
    <property type="entry name" value="TonB-dependent receptor, beta-barrel domain"/>
    <property type="match status" value="1"/>
</dbReference>
<dbReference type="GO" id="GO:0009279">
    <property type="term" value="C:cell outer membrane"/>
    <property type="evidence" value="ECO:0007669"/>
    <property type="project" value="UniProtKB-SubCell"/>
</dbReference>
<dbReference type="Pfam" id="PF00593">
    <property type="entry name" value="TonB_dep_Rec_b-barrel"/>
    <property type="match status" value="1"/>
</dbReference>
<evidence type="ECO:0000256" key="5">
    <source>
        <dbReference type="ARBA" id="ARBA00023077"/>
    </source>
</evidence>
<keyword evidence="3" id="KW-1134">Transmembrane beta strand</keyword>
<proteinExistence type="predicted"/>
<reference evidence="10" key="1">
    <citation type="submission" date="2023-01" db="EMBL/GenBank/DDBJ databases">
        <title>Complete genome sequence of Planctobacterium marinum strain Dej080120_11.</title>
        <authorList>
            <person name="Ueki S."/>
            <person name="Maruyama F."/>
        </authorList>
    </citation>
    <scope>NUCLEOTIDE SEQUENCE</scope>
    <source>
        <strain evidence="10">Dej080120_11</strain>
    </source>
</reference>
<keyword evidence="2" id="KW-0813">Transport</keyword>
<evidence type="ECO:0000259" key="9">
    <source>
        <dbReference type="Pfam" id="PF00593"/>
    </source>
</evidence>
<feature type="region of interest" description="Disordered" evidence="8">
    <location>
        <begin position="1"/>
        <end position="21"/>
    </location>
</feature>
<dbReference type="PANTHER" id="PTHR30069:SF40">
    <property type="entry name" value="TONB-DEPENDENT RECEPTOR NMB0964-RELATED"/>
    <property type="match status" value="1"/>
</dbReference>
<dbReference type="GO" id="GO:0044718">
    <property type="term" value="P:siderophore transmembrane transport"/>
    <property type="evidence" value="ECO:0007669"/>
    <property type="project" value="TreeGrafter"/>
</dbReference>
<keyword evidence="4" id="KW-0812">Transmembrane</keyword>
<evidence type="ECO:0000256" key="7">
    <source>
        <dbReference type="ARBA" id="ARBA00023237"/>
    </source>
</evidence>
<evidence type="ECO:0000256" key="6">
    <source>
        <dbReference type="ARBA" id="ARBA00023136"/>
    </source>
</evidence>
<keyword evidence="11" id="KW-1185">Reference proteome</keyword>
<dbReference type="Proteomes" id="UP001333710">
    <property type="component" value="Chromosome"/>
</dbReference>
<evidence type="ECO:0000256" key="8">
    <source>
        <dbReference type="SAM" id="MobiDB-lite"/>
    </source>
</evidence>
<organism evidence="10 11">
    <name type="scientific">Planctobacterium marinum</name>
    <dbReference type="NCBI Taxonomy" id="1631968"/>
    <lineage>
        <taxon>Bacteria</taxon>
        <taxon>Pseudomonadati</taxon>
        <taxon>Pseudomonadota</taxon>
        <taxon>Gammaproteobacteria</taxon>
        <taxon>Alteromonadales</taxon>
        <taxon>Alteromonadaceae</taxon>
        <taxon>Planctobacterium</taxon>
    </lineage>
</organism>
<dbReference type="EMBL" id="AP027272">
    <property type="protein sequence ID" value="BDX07028.1"/>
    <property type="molecule type" value="Genomic_DNA"/>
</dbReference>
<feature type="domain" description="TonB-dependent receptor-like beta-barrel" evidence="9">
    <location>
        <begin position="37"/>
        <end position="496"/>
    </location>
</feature>
<protein>
    <recommendedName>
        <fullName evidence="9">TonB-dependent receptor-like beta-barrel domain-containing protein</fullName>
    </recommendedName>
</protein>
<comment type="subcellular location">
    <subcellularLocation>
        <location evidence="1">Cell outer membrane</location>
        <topology evidence="1">Multi-pass membrane protein</topology>
    </subcellularLocation>
</comment>
<dbReference type="InterPro" id="IPR000531">
    <property type="entry name" value="Beta-barrel_TonB"/>
</dbReference>
<sequence>MAPEVEDAHDEHDHQDDHDSHDYVVSNSAEESKGFTLGTSVAFDGGYFGVAVERFEREYGIPGHSHGGDEEINVTADLEQTRIQLKGEHNLNNDYVNTVRLSGGFTEYEHAEIELGVAGTIFENDSSELKVDVLHKPFADWNGAVSFHFKRSKVAAEGEEAFTPPSEEETLALSIMEEKHFGDVLLQVGARVERVKLQAENVLLPELETHAHHDEEEEDHGHDHEHDHDHGDDISVTRVFSADHDFTPVSLSAGLVWDFTPGYNLGLSVSRSERAPSASELLSFGPHIGTRSYEVGALFALHEHEDEMHIELTEEVIDLETANNIDLTLRKTQGDFGFIFNLFYNKVGNYYYQVNTGLFAESGHDHDHGDEHDEHTDELPVYLFRTDDVVLHGFELQAAWQINDSFKTTFFSDYVRARLQDGGDLPRTSPMRFGTTLSYEQNNISAQLDITRYQEQNRIAAEETETDGYTLVDFNVSYDLPILEQDIQLYLKGKNLTDTEARVHTSFLKDIAPRPGRSIAVGIQGFF</sequence>
<keyword evidence="7" id="KW-0998">Cell outer membrane</keyword>
<name>A0AA48HHI8_9ALTE</name>
<evidence type="ECO:0000313" key="10">
    <source>
        <dbReference type="EMBL" id="BDX07028.1"/>
    </source>
</evidence>
<dbReference type="InterPro" id="IPR036942">
    <property type="entry name" value="Beta-barrel_TonB_sf"/>
</dbReference>
<feature type="compositionally biased region" description="Basic and acidic residues" evidence="8">
    <location>
        <begin position="9"/>
        <end position="21"/>
    </location>
</feature>
<dbReference type="GO" id="GO:0015344">
    <property type="term" value="F:siderophore uptake transmembrane transporter activity"/>
    <property type="evidence" value="ECO:0007669"/>
    <property type="project" value="TreeGrafter"/>
</dbReference>
<evidence type="ECO:0000256" key="4">
    <source>
        <dbReference type="ARBA" id="ARBA00022692"/>
    </source>
</evidence>
<dbReference type="KEGG" id="pmaw:MACH26_25490"/>
<dbReference type="SUPFAM" id="SSF56935">
    <property type="entry name" value="Porins"/>
    <property type="match status" value="1"/>
</dbReference>
<gene>
    <name evidence="10" type="ORF">MACH26_25490</name>
</gene>
<evidence type="ECO:0000256" key="3">
    <source>
        <dbReference type="ARBA" id="ARBA00022452"/>
    </source>
</evidence>
<dbReference type="PANTHER" id="PTHR30069">
    <property type="entry name" value="TONB-DEPENDENT OUTER MEMBRANE RECEPTOR"/>
    <property type="match status" value="1"/>
</dbReference>
<evidence type="ECO:0000256" key="2">
    <source>
        <dbReference type="ARBA" id="ARBA00022448"/>
    </source>
</evidence>
<dbReference type="InterPro" id="IPR039426">
    <property type="entry name" value="TonB-dep_rcpt-like"/>
</dbReference>
<keyword evidence="5" id="KW-0798">TonB box</keyword>
<evidence type="ECO:0000313" key="11">
    <source>
        <dbReference type="Proteomes" id="UP001333710"/>
    </source>
</evidence>